<dbReference type="Gene3D" id="3.40.50.1820">
    <property type="entry name" value="alpha/beta hydrolase"/>
    <property type="match status" value="1"/>
</dbReference>
<dbReference type="InterPro" id="IPR000073">
    <property type="entry name" value="AB_hydrolase_1"/>
</dbReference>
<feature type="non-terminal residue" evidence="4">
    <location>
        <position position="517"/>
    </location>
</feature>
<reference evidence="4" key="1">
    <citation type="journal article" date="2023" name="PhytoFront">
        <title>Draft Genome Resources of Seven Strains of Tilletia horrida, Causal Agent of Kernel Smut of Rice.</title>
        <authorList>
            <person name="Khanal S."/>
            <person name="Antony Babu S."/>
            <person name="Zhou X.G."/>
        </authorList>
    </citation>
    <scope>NUCLEOTIDE SEQUENCE</scope>
    <source>
        <strain evidence="4">TX6</strain>
    </source>
</reference>
<dbReference type="Proteomes" id="UP001176517">
    <property type="component" value="Unassembled WGS sequence"/>
</dbReference>
<dbReference type="GO" id="GO:0005743">
    <property type="term" value="C:mitochondrial inner membrane"/>
    <property type="evidence" value="ECO:0007669"/>
    <property type="project" value="TreeGrafter"/>
</dbReference>
<organism evidence="4 5">
    <name type="scientific">Tilletia horrida</name>
    <dbReference type="NCBI Taxonomy" id="155126"/>
    <lineage>
        <taxon>Eukaryota</taxon>
        <taxon>Fungi</taxon>
        <taxon>Dikarya</taxon>
        <taxon>Basidiomycota</taxon>
        <taxon>Ustilaginomycotina</taxon>
        <taxon>Exobasidiomycetes</taxon>
        <taxon>Tilletiales</taxon>
        <taxon>Tilletiaceae</taxon>
        <taxon>Tilletia</taxon>
    </lineage>
</organism>
<accession>A0AAN6GJE9</accession>
<evidence type="ECO:0000313" key="4">
    <source>
        <dbReference type="EMBL" id="KAK0542389.1"/>
    </source>
</evidence>
<proteinExistence type="inferred from homology"/>
<dbReference type="GO" id="GO:0035965">
    <property type="term" value="P:cardiolipin acyl-chain remodeling"/>
    <property type="evidence" value="ECO:0007669"/>
    <property type="project" value="TreeGrafter"/>
</dbReference>
<gene>
    <name evidence="4" type="ORF">OC846_006754</name>
</gene>
<comment type="similarity">
    <text evidence="1">Belongs to the peptidase S33 family. ABHD4/ABHD5 subfamily.</text>
</comment>
<feature type="domain" description="AB hydrolase-1" evidence="3">
    <location>
        <begin position="196"/>
        <end position="317"/>
    </location>
</feature>
<dbReference type="GO" id="GO:0004623">
    <property type="term" value="F:phospholipase A2 activity"/>
    <property type="evidence" value="ECO:0007669"/>
    <property type="project" value="TreeGrafter"/>
</dbReference>
<evidence type="ECO:0000313" key="5">
    <source>
        <dbReference type="Proteomes" id="UP001176517"/>
    </source>
</evidence>
<dbReference type="EMBL" id="JAPDMZ010000536">
    <property type="protein sequence ID" value="KAK0542389.1"/>
    <property type="molecule type" value="Genomic_DNA"/>
</dbReference>
<dbReference type="PANTHER" id="PTHR42886:SF29">
    <property type="entry name" value="PUMMELIG, ISOFORM A"/>
    <property type="match status" value="1"/>
</dbReference>
<evidence type="ECO:0000256" key="2">
    <source>
        <dbReference type="SAM" id="MobiDB-lite"/>
    </source>
</evidence>
<dbReference type="Pfam" id="PF00561">
    <property type="entry name" value="Abhydrolase_1"/>
    <property type="match status" value="1"/>
</dbReference>
<evidence type="ECO:0000259" key="3">
    <source>
        <dbReference type="Pfam" id="PF00561"/>
    </source>
</evidence>
<dbReference type="GO" id="GO:0055088">
    <property type="term" value="P:lipid homeostasis"/>
    <property type="evidence" value="ECO:0007669"/>
    <property type="project" value="TreeGrafter"/>
</dbReference>
<dbReference type="GO" id="GO:0042171">
    <property type="term" value="F:lysophosphatidic acid acyltransferase activity"/>
    <property type="evidence" value="ECO:0007669"/>
    <property type="project" value="TreeGrafter"/>
</dbReference>
<feature type="compositionally biased region" description="Basic and acidic residues" evidence="2">
    <location>
        <begin position="356"/>
        <end position="367"/>
    </location>
</feature>
<sequence length="517" mass="56209">MATAAISSPAPPTGAAAYIAPDIPDTLRASFGAWIKGDAQTEAAKAELHLYRHTRYFHGASLNNVPNLPLSQAWTALQLGTNLTASLPHRSNKVRPEERATIGTSLGPDGKVGMIRLVSLHREGEEPRHGGVGAWVSSWFGNSGSDKKTASASLASNEQEPTSLVGKSATTSCGHPRYVNTLEIGTPEVKPDETKIVVLHGYGAGSAFAFQNINSWASAIPNSRLFALDWLGMGRSSRPPFHIPNSVVKQGVEARVRAAESFFIDSLEEWRQKMQLEKMTIIGHSLGGYLSLAYALRFPERVEKLILISPAGIPDNPDKEAVSDGRAFQSKGNKVGTSGATQELRDSQAQIAPRTQAEREQTRESMRRVAASASSSSNNGEIVQGAEPKGPVDARLSPEEKAEEEEGPHNPPRIGARTRSVLTWLWEQNLSPFAIIRSSGFLAPMMVARYTSRRFSLLPDEDLRALHVYCHGIFTDKGSSEYCLAHILAPGAFARLPMVKRISPLTMPIHFIYGQFD</sequence>
<feature type="region of interest" description="Disordered" evidence="2">
    <location>
        <begin position="147"/>
        <end position="169"/>
    </location>
</feature>
<keyword evidence="5" id="KW-1185">Reference proteome</keyword>
<name>A0AAN6GJE9_9BASI</name>
<evidence type="ECO:0000256" key="1">
    <source>
        <dbReference type="ARBA" id="ARBA00038097"/>
    </source>
</evidence>
<dbReference type="SUPFAM" id="SSF53474">
    <property type="entry name" value="alpha/beta-Hydrolases"/>
    <property type="match status" value="1"/>
</dbReference>
<feature type="region of interest" description="Disordered" evidence="2">
    <location>
        <begin position="313"/>
        <end position="415"/>
    </location>
</feature>
<comment type="caution">
    <text evidence="4">The sequence shown here is derived from an EMBL/GenBank/DDBJ whole genome shotgun (WGS) entry which is preliminary data.</text>
</comment>
<feature type="compositionally biased region" description="Polar residues" evidence="2">
    <location>
        <begin position="330"/>
        <end position="341"/>
    </location>
</feature>
<feature type="compositionally biased region" description="Basic and acidic residues" evidence="2">
    <location>
        <begin position="390"/>
        <end position="400"/>
    </location>
</feature>
<dbReference type="InterPro" id="IPR029058">
    <property type="entry name" value="AB_hydrolase_fold"/>
</dbReference>
<dbReference type="AlphaFoldDB" id="A0AAN6GJE9"/>
<feature type="compositionally biased region" description="Polar residues" evidence="2">
    <location>
        <begin position="147"/>
        <end position="162"/>
    </location>
</feature>
<protein>
    <recommendedName>
        <fullName evidence="3">AB hydrolase-1 domain-containing protein</fullName>
    </recommendedName>
</protein>
<dbReference type="PANTHER" id="PTHR42886">
    <property type="entry name" value="RE40534P-RELATED"/>
    <property type="match status" value="1"/>
</dbReference>
<dbReference type="GO" id="GO:0006654">
    <property type="term" value="P:phosphatidic acid biosynthetic process"/>
    <property type="evidence" value="ECO:0007669"/>
    <property type="project" value="TreeGrafter"/>
</dbReference>